<comment type="caution">
    <text evidence="8">The sequence shown here is derived from an EMBL/GenBank/DDBJ whole genome shotgun (WGS) entry which is preliminary data.</text>
</comment>
<dbReference type="PANTHER" id="PTHR20855">
    <property type="entry name" value="ADIPOR/PROGESTIN RECEPTOR-RELATED"/>
    <property type="match status" value="1"/>
</dbReference>
<feature type="compositionally biased region" description="Low complexity" evidence="6">
    <location>
        <begin position="10"/>
        <end position="31"/>
    </location>
</feature>
<name>A0ABR4C8C7_9HELO</name>
<feature type="transmembrane region" description="Helical" evidence="7">
    <location>
        <begin position="189"/>
        <end position="208"/>
    </location>
</feature>
<organism evidence="8 9">
    <name type="scientific">Oculimacula yallundae</name>
    <dbReference type="NCBI Taxonomy" id="86028"/>
    <lineage>
        <taxon>Eukaryota</taxon>
        <taxon>Fungi</taxon>
        <taxon>Dikarya</taxon>
        <taxon>Ascomycota</taxon>
        <taxon>Pezizomycotina</taxon>
        <taxon>Leotiomycetes</taxon>
        <taxon>Helotiales</taxon>
        <taxon>Ploettnerulaceae</taxon>
        <taxon>Oculimacula</taxon>
    </lineage>
</organism>
<evidence type="ECO:0000256" key="5">
    <source>
        <dbReference type="ARBA" id="ARBA00023136"/>
    </source>
</evidence>
<keyword evidence="3 7" id="KW-0812">Transmembrane</keyword>
<comment type="similarity">
    <text evidence="2">Belongs to the ADIPOR family.</text>
</comment>
<proteinExistence type="inferred from homology"/>
<dbReference type="Pfam" id="PF03006">
    <property type="entry name" value="HlyIII"/>
    <property type="match status" value="1"/>
</dbReference>
<accession>A0ABR4C8C7</accession>
<feature type="transmembrane region" description="Helical" evidence="7">
    <location>
        <begin position="157"/>
        <end position="177"/>
    </location>
</feature>
<feature type="transmembrane region" description="Helical" evidence="7">
    <location>
        <begin position="254"/>
        <end position="273"/>
    </location>
</feature>
<keyword evidence="9" id="KW-1185">Reference proteome</keyword>
<gene>
    <name evidence="8" type="ORF">VTL71DRAFT_2236</name>
</gene>
<dbReference type="Proteomes" id="UP001595075">
    <property type="component" value="Unassembled WGS sequence"/>
</dbReference>
<keyword evidence="5 7" id="KW-0472">Membrane</keyword>
<feature type="transmembrane region" description="Helical" evidence="7">
    <location>
        <begin position="123"/>
        <end position="145"/>
    </location>
</feature>
<dbReference type="EMBL" id="JAZHXI010000011">
    <property type="protein sequence ID" value="KAL2066165.1"/>
    <property type="molecule type" value="Genomic_DNA"/>
</dbReference>
<feature type="transmembrane region" description="Helical" evidence="7">
    <location>
        <begin position="220"/>
        <end position="242"/>
    </location>
</feature>
<evidence type="ECO:0000256" key="2">
    <source>
        <dbReference type="ARBA" id="ARBA00007018"/>
    </source>
</evidence>
<evidence type="ECO:0000256" key="3">
    <source>
        <dbReference type="ARBA" id="ARBA00022692"/>
    </source>
</evidence>
<feature type="region of interest" description="Disordered" evidence="6">
    <location>
        <begin position="1"/>
        <end position="31"/>
    </location>
</feature>
<comment type="subcellular location">
    <subcellularLocation>
        <location evidence="1">Membrane</location>
        <topology evidence="1">Multi-pass membrane protein</topology>
    </subcellularLocation>
</comment>
<evidence type="ECO:0000256" key="4">
    <source>
        <dbReference type="ARBA" id="ARBA00022989"/>
    </source>
</evidence>
<evidence type="ECO:0000313" key="9">
    <source>
        <dbReference type="Proteomes" id="UP001595075"/>
    </source>
</evidence>
<protein>
    <submittedName>
        <fullName evidence="8">Uncharacterized protein</fullName>
    </submittedName>
</protein>
<feature type="transmembrane region" description="Helical" evidence="7">
    <location>
        <begin position="89"/>
        <end position="108"/>
    </location>
</feature>
<dbReference type="InterPro" id="IPR004254">
    <property type="entry name" value="AdipoR/HlyIII-related"/>
</dbReference>
<sequence length="326" mass="36677">MHSTIRQRISLPSQSSSTSQPSTTTSDSAPLLQKAKAKAAKVRALLLFTELPEWAQDNENIHTGFRPLTNSYWECIKSMSYMHNEAGNIYTHLLAAIWMIALGSWWSVYAKERYPGMGREDDVVFFMFFLGGVVCYLLSTTYHVLSNHSHATHLFCLKLDFLGILIVTAGCFPPGLWYTFPCAETRTKVVWIGVDLTAQTIAAILALFSTSFRAPKMQALRGFVFSTMASSAFFPIIIKIFQVGWTRANTEYGASSYIWTIIIYLSSVTVYALRITEKWKPGHFDLWGHSHQIFHVGMAVGLTAHFSAFVRAVHQFYGVKQGQCPD</sequence>
<keyword evidence="4 7" id="KW-1133">Transmembrane helix</keyword>
<evidence type="ECO:0000256" key="6">
    <source>
        <dbReference type="SAM" id="MobiDB-lite"/>
    </source>
</evidence>
<evidence type="ECO:0000256" key="7">
    <source>
        <dbReference type="SAM" id="Phobius"/>
    </source>
</evidence>
<dbReference type="PANTHER" id="PTHR20855:SF52">
    <property type="entry name" value="ADIPONECTIN RECEPTOR PROTEIN"/>
    <property type="match status" value="1"/>
</dbReference>
<evidence type="ECO:0000256" key="1">
    <source>
        <dbReference type="ARBA" id="ARBA00004141"/>
    </source>
</evidence>
<reference evidence="8 9" key="1">
    <citation type="journal article" date="2024" name="Commun. Biol.">
        <title>Comparative genomic analysis of thermophilic fungi reveals convergent evolutionary adaptations and gene losses.</title>
        <authorList>
            <person name="Steindorff A.S."/>
            <person name="Aguilar-Pontes M.V."/>
            <person name="Robinson A.J."/>
            <person name="Andreopoulos B."/>
            <person name="LaButti K."/>
            <person name="Kuo A."/>
            <person name="Mondo S."/>
            <person name="Riley R."/>
            <person name="Otillar R."/>
            <person name="Haridas S."/>
            <person name="Lipzen A."/>
            <person name="Grimwood J."/>
            <person name="Schmutz J."/>
            <person name="Clum A."/>
            <person name="Reid I.D."/>
            <person name="Moisan M.C."/>
            <person name="Butler G."/>
            <person name="Nguyen T.T.M."/>
            <person name="Dewar K."/>
            <person name="Conant G."/>
            <person name="Drula E."/>
            <person name="Henrissat B."/>
            <person name="Hansel C."/>
            <person name="Singer S."/>
            <person name="Hutchinson M.I."/>
            <person name="de Vries R.P."/>
            <person name="Natvig D.O."/>
            <person name="Powell A.J."/>
            <person name="Tsang A."/>
            <person name="Grigoriev I.V."/>
        </authorList>
    </citation>
    <scope>NUCLEOTIDE SEQUENCE [LARGE SCALE GENOMIC DNA]</scope>
    <source>
        <strain evidence="8 9">CBS 494.80</strain>
    </source>
</reference>
<evidence type="ECO:0000313" key="8">
    <source>
        <dbReference type="EMBL" id="KAL2066165.1"/>
    </source>
</evidence>